<dbReference type="Proteomes" id="UP001138661">
    <property type="component" value="Unassembled WGS sequence"/>
</dbReference>
<dbReference type="RefSeq" id="WP_219508025.1">
    <property type="nucleotide sequence ID" value="NZ_JAHXDN010000011.1"/>
</dbReference>
<evidence type="ECO:0000256" key="3">
    <source>
        <dbReference type="ARBA" id="ARBA00022692"/>
    </source>
</evidence>
<keyword evidence="2" id="KW-1003">Cell membrane</keyword>
<feature type="transmembrane region" description="Helical" evidence="6">
    <location>
        <begin position="285"/>
        <end position="307"/>
    </location>
</feature>
<reference evidence="7" key="1">
    <citation type="submission" date="2021-07" db="EMBL/GenBank/DDBJ databases">
        <title>Roseobacter insulae sp. nov., isolated from a tidal flat.</title>
        <authorList>
            <person name="Park S."/>
            <person name="Yoon J.-H."/>
        </authorList>
    </citation>
    <scope>NUCLEOTIDE SEQUENCE</scope>
    <source>
        <strain evidence="7">YSTF-M11</strain>
    </source>
</reference>
<dbReference type="AlphaFoldDB" id="A0A9X1K301"/>
<keyword evidence="8" id="KW-1185">Reference proteome</keyword>
<keyword evidence="5 6" id="KW-0472">Membrane</keyword>
<feature type="transmembrane region" description="Helical" evidence="6">
    <location>
        <begin position="236"/>
        <end position="256"/>
    </location>
</feature>
<feature type="transmembrane region" description="Helical" evidence="6">
    <location>
        <begin position="50"/>
        <end position="67"/>
    </location>
</feature>
<proteinExistence type="predicted"/>
<evidence type="ECO:0000256" key="1">
    <source>
        <dbReference type="ARBA" id="ARBA00004651"/>
    </source>
</evidence>
<feature type="transmembrane region" description="Helical" evidence="6">
    <location>
        <begin position="133"/>
        <end position="149"/>
    </location>
</feature>
<evidence type="ECO:0000256" key="6">
    <source>
        <dbReference type="SAM" id="Phobius"/>
    </source>
</evidence>
<accession>A0A9X1K301</accession>
<keyword evidence="4 6" id="KW-1133">Transmembrane helix</keyword>
<feature type="transmembrane region" description="Helical" evidence="6">
    <location>
        <begin position="207"/>
        <end position="230"/>
    </location>
</feature>
<evidence type="ECO:0000313" key="8">
    <source>
        <dbReference type="Proteomes" id="UP001138661"/>
    </source>
</evidence>
<sequence length="321" mass="34170">MSRSSLPQGIRIAIYVAIWIVLGLFLYASLDRLPSRSEWAEVIARGGGPAVAAFGAAFFAAFVLRLLRFGVLTRRSVPVRWSGIIRAFPWLFMLGAVTPFRLGEGVRAHWVQRQGGSGVTAVGNWAAERWTDLILLVVFLSLGIAAVAVEGFGAAAVTLLMAGLIAGYLLVWFGRPRLMQVAGRLPVAREAAQRLIRSFDYMSDTRLHATIVLMTLAIWALMALGFWAALSLILDTPVPVALALGCVGAVNLIALVSAAPGNLVSFQAAMVAVMTAWGHSAVDALLASILIQSTGLTIAISLGLLSWGAQVLRARRSGPTP</sequence>
<evidence type="ECO:0000256" key="5">
    <source>
        <dbReference type="ARBA" id="ARBA00023136"/>
    </source>
</evidence>
<name>A0A9X1K301_9RHOB</name>
<dbReference type="EMBL" id="JAHXDN010000011">
    <property type="protein sequence ID" value="MBW4710804.1"/>
    <property type="molecule type" value="Genomic_DNA"/>
</dbReference>
<dbReference type="Pfam" id="PF03706">
    <property type="entry name" value="LPG_synthase_TM"/>
    <property type="match status" value="1"/>
</dbReference>
<comment type="caution">
    <text evidence="7">The sequence shown here is derived from an EMBL/GenBank/DDBJ whole genome shotgun (WGS) entry which is preliminary data.</text>
</comment>
<keyword evidence="3 6" id="KW-0812">Transmembrane</keyword>
<evidence type="ECO:0000256" key="2">
    <source>
        <dbReference type="ARBA" id="ARBA00022475"/>
    </source>
</evidence>
<protein>
    <submittedName>
        <fullName evidence="7">Flippase-like domain-containing protein</fullName>
    </submittedName>
</protein>
<evidence type="ECO:0000313" key="7">
    <source>
        <dbReference type="EMBL" id="MBW4710804.1"/>
    </source>
</evidence>
<dbReference type="InterPro" id="IPR022791">
    <property type="entry name" value="L-PG_synthase/AglD"/>
</dbReference>
<dbReference type="GO" id="GO:0005886">
    <property type="term" value="C:plasma membrane"/>
    <property type="evidence" value="ECO:0007669"/>
    <property type="project" value="UniProtKB-SubCell"/>
</dbReference>
<feature type="transmembrane region" description="Helical" evidence="6">
    <location>
        <begin position="12"/>
        <end position="30"/>
    </location>
</feature>
<gene>
    <name evidence="7" type="ORF">KX928_23685</name>
</gene>
<feature type="transmembrane region" description="Helical" evidence="6">
    <location>
        <begin position="155"/>
        <end position="174"/>
    </location>
</feature>
<comment type="subcellular location">
    <subcellularLocation>
        <location evidence="1">Cell membrane</location>
        <topology evidence="1">Multi-pass membrane protein</topology>
    </subcellularLocation>
</comment>
<organism evidence="7 8">
    <name type="scientific">Roseobacter insulae</name>
    <dbReference type="NCBI Taxonomy" id="2859783"/>
    <lineage>
        <taxon>Bacteria</taxon>
        <taxon>Pseudomonadati</taxon>
        <taxon>Pseudomonadota</taxon>
        <taxon>Alphaproteobacteria</taxon>
        <taxon>Rhodobacterales</taxon>
        <taxon>Roseobacteraceae</taxon>
        <taxon>Roseobacter</taxon>
    </lineage>
</organism>
<evidence type="ECO:0000256" key="4">
    <source>
        <dbReference type="ARBA" id="ARBA00022989"/>
    </source>
</evidence>